<accession>A0A1J0ACQ5</accession>
<keyword evidence="5" id="KW-1185">Reference proteome</keyword>
<feature type="repeat" description="TPR" evidence="3">
    <location>
        <begin position="91"/>
        <end position="124"/>
    </location>
</feature>
<keyword evidence="1" id="KW-0677">Repeat</keyword>
<dbReference type="Gene3D" id="1.25.40.10">
    <property type="entry name" value="Tetratricopeptide repeat domain"/>
    <property type="match status" value="1"/>
</dbReference>
<dbReference type="PROSITE" id="PS50293">
    <property type="entry name" value="TPR_REGION"/>
    <property type="match status" value="1"/>
</dbReference>
<evidence type="ECO:0000256" key="3">
    <source>
        <dbReference type="PROSITE-ProRule" id="PRU00339"/>
    </source>
</evidence>
<protein>
    <submittedName>
        <fullName evidence="4">Tetratricopeptide repeat-containing protein</fullName>
    </submittedName>
</protein>
<dbReference type="InterPro" id="IPR011990">
    <property type="entry name" value="TPR-like_helical_dom_sf"/>
</dbReference>
<dbReference type="EMBL" id="CP017675">
    <property type="protein sequence ID" value="APB33699.1"/>
    <property type="molecule type" value="Genomic_DNA"/>
</dbReference>
<evidence type="ECO:0000313" key="5">
    <source>
        <dbReference type="Proteomes" id="UP000180235"/>
    </source>
</evidence>
<dbReference type="PANTHER" id="PTHR45641:SF19">
    <property type="entry name" value="NEPHROCYSTIN-3"/>
    <property type="match status" value="1"/>
</dbReference>
<dbReference type="STRING" id="1188229.GlitD10_1378"/>
<dbReference type="Proteomes" id="UP000180235">
    <property type="component" value="Chromosome"/>
</dbReference>
<feature type="repeat" description="TPR" evidence="3">
    <location>
        <begin position="125"/>
        <end position="158"/>
    </location>
</feature>
<dbReference type="SUPFAM" id="SSF48452">
    <property type="entry name" value="TPR-like"/>
    <property type="match status" value="1"/>
</dbReference>
<evidence type="ECO:0000256" key="1">
    <source>
        <dbReference type="ARBA" id="ARBA00022737"/>
    </source>
</evidence>
<dbReference type="OrthoDB" id="485055at2"/>
<dbReference type="SMART" id="SM00028">
    <property type="entry name" value="TPR"/>
    <property type="match status" value="3"/>
</dbReference>
<evidence type="ECO:0000256" key="2">
    <source>
        <dbReference type="ARBA" id="ARBA00022803"/>
    </source>
</evidence>
<keyword evidence="2 3" id="KW-0802">TPR repeat</keyword>
<evidence type="ECO:0000313" key="4">
    <source>
        <dbReference type="EMBL" id="APB33699.1"/>
    </source>
</evidence>
<dbReference type="PANTHER" id="PTHR45641">
    <property type="entry name" value="TETRATRICOPEPTIDE REPEAT PROTEIN (AFU_ORTHOLOGUE AFUA_6G03870)"/>
    <property type="match status" value="1"/>
</dbReference>
<gene>
    <name evidence="4" type="ORF">GlitD10_1378</name>
</gene>
<dbReference type="AlphaFoldDB" id="A0A1J0ACQ5"/>
<sequence>MNFVLQSSYLLGLVALLLVAAVLVARQVWRTRGVETRLSQLQKRVNDGQATGLDYYELGSIFLRKKLYVQCVNQLQKAIKNWDESDTDGLAKVHNALGYAYFSQEQYDLAIRQYREALKRQPQYVTGMNNLGHAYEKKKLTAQALEMYEQALQIAPDDPTAKQRANSLRKRLAPTG</sequence>
<dbReference type="RefSeq" id="WP_071454245.1">
    <property type="nucleotide sequence ID" value="NZ_CP017675.1"/>
</dbReference>
<name>A0A1J0ACQ5_9CYAN</name>
<organism evidence="4 5">
    <name type="scientific">Gloeomargarita lithophora Alchichica-D10</name>
    <dbReference type="NCBI Taxonomy" id="1188229"/>
    <lineage>
        <taxon>Bacteria</taxon>
        <taxon>Bacillati</taxon>
        <taxon>Cyanobacteriota</taxon>
        <taxon>Cyanophyceae</taxon>
        <taxon>Gloeomargaritales</taxon>
        <taxon>Gloeomargaritaceae</taxon>
        <taxon>Gloeomargarita</taxon>
    </lineage>
</organism>
<proteinExistence type="predicted"/>
<dbReference type="PROSITE" id="PS50005">
    <property type="entry name" value="TPR"/>
    <property type="match status" value="2"/>
</dbReference>
<dbReference type="InterPro" id="IPR019734">
    <property type="entry name" value="TPR_rpt"/>
</dbReference>
<reference evidence="4 5" key="1">
    <citation type="submission" date="2016-10" db="EMBL/GenBank/DDBJ databases">
        <title>Description of Gloeomargarita lithophora gen. nov., sp. nov., a thylakoid-bearing basal-branching cyanobacterium with intracellular carbonates, and proposal for Gloeomargaritales ord. nov.</title>
        <authorList>
            <person name="Moreira D."/>
            <person name="Tavera R."/>
            <person name="Benzerara K."/>
            <person name="Skouri-Panet F."/>
            <person name="Couradeau E."/>
            <person name="Gerard E."/>
            <person name="Loussert C."/>
            <person name="Novelo E."/>
            <person name="Zivanovic Y."/>
            <person name="Lopez-Garcia P."/>
        </authorList>
    </citation>
    <scope>NUCLEOTIDE SEQUENCE [LARGE SCALE GENOMIC DNA]</scope>
    <source>
        <strain evidence="4 5">D10</strain>
    </source>
</reference>
<dbReference type="KEGG" id="glt:GlitD10_1378"/>
<dbReference type="Pfam" id="PF13432">
    <property type="entry name" value="TPR_16"/>
    <property type="match status" value="1"/>
</dbReference>